<dbReference type="EMBL" id="LR031876">
    <property type="protein sequence ID" value="VDD36757.1"/>
    <property type="molecule type" value="Genomic_DNA"/>
</dbReference>
<protein>
    <recommendedName>
        <fullName evidence="2">DUF4283 domain-containing protein</fullName>
    </recommendedName>
</protein>
<evidence type="ECO:0000313" key="3">
    <source>
        <dbReference type="EMBL" id="VDD36757.1"/>
    </source>
</evidence>
<reference evidence="3" key="1">
    <citation type="submission" date="2018-11" db="EMBL/GenBank/DDBJ databases">
        <authorList>
            <consortium name="Genoscope - CEA"/>
            <person name="William W."/>
        </authorList>
    </citation>
    <scope>NUCLEOTIDE SEQUENCE</scope>
</reference>
<proteinExistence type="predicted"/>
<dbReference type="AlphaFoldDB" id="A0A3P6DYD5"/>
<feature type="chain" id="PRO_5018095556" description="DUF4283 domain-containing protein" evidence="1">
    <location>
        <begin position="22"/>
        <end position="177"/>
    </location>
</feature>
<accession>A0A3P6DYD5</accession>
<evidence type="ECO:0000256" key="1">
    <source>
        <dbReference type="SAM" id="SignalP"/>
    </source>
</evidence>
<gene>
    <name evidence="3" type="ORF">BOLC7T42317H</name>
</gene>
<name>A0A3P6DYD5_BRAOL</name>
<keyword evidence="1" id="KW-0732">Signal</keyword>
<dbReference type="Pfam" id="PF14111">
    <property type="entry name" value="DUF4283"/>
    <property type="match status" value="1"/>
</dbReference>
<evidence type="ECO:0000259" key="2">
    <source>
        <dbReference type="Pfam" id="PF14111"/>
    </source>
</evidence>
<feature type="signal peptide" evidence="1">
    <location>
        <begin position="1"/>
        <end position="21"/>
    </location>
</feature>
<organism evidence="3">
    <name type="scientific">Brassica oleracea</name>
    <name type="common">Wild cabbage</name>
    <dbReference type="NCBI Taxonomy" id="3712"/>
    <lineage>
        <taxon>Eukaryota</taxon>
        <taxon>Viridiplantae</taxon>
        <taxon>Streptophyta</taxon>
        <taxon>Embryophyta</taxon>
        <taxon>Tracheophyta</taxon>
        <taxon>Spermatophyta</taxon>
        <taxon>Magnoliopsida</taxon>
        <taxon>eudicotyledons</taxon>
        <taxon>Gunneridae</taxon>
        <taxon>Pentapetalae</taxon>
        <taxon>rosids</taxon>
        <taxon>malvids</taxon>
        <taxon>Brassicales</taxon>
        <taxon>Brassicaceae</taxon>
        <taxon>Brassiceae</taxon>
        <taxon>Brassica</taxon>
    </lineage>
</organism>
<dbReference type="InterPro" id="IPR025558">
    <property type="entry name" value="DUF4283"/>
</dbReference>
<sequence length="177" mass="19775">MFPCWDPIILFPFGTLDTVSSLATTLLATNPTILPDPTLSVTNLSTKLVPGSVLIPTTPLSTSSLPTNSVSQHQQFVTLPKELHNDFIICYFNGKHPHFNQIQSVFNHMWGKGRRLEIHNNPLNRSAIVRIPNDFLRYKILDKCIWYVGDSMFHTAQCSSAHSSSTPPLKAIKFGLT</sequence>
<feature type="domain" description="DUF4283" evidence="2">
    <location>
        <begin position="81"/>
        <end position="160"/>
    </location>
</feature>